<accession>A0A3S3U4L9</accession>
<comment type="caution">
    <text evidence="6">The sequence shown here is derived from an EMBL/GenBank/DDBJ whole genome shotgun (WGS) entry which is preliminary data.</text>
</comment>
<evidence type="ECO:0000256" key="1">
    <source>
        <dbReference type="ARBA" id="ARBA00023015"/>
    </source>
</evidence>
<dbReference type="PANTHER" id="PTHR43537">
    <property type="entry name" value="TRANSCRIPTIONAL REGULATOR, GNTR FAMILY"/>
    <property type="match status" value="1"/>
</dbReference>
<dbReference type="AlphaFoldDB" id="A0A3S3U4L9"/>
<dbReference type="EMBL" id="SBIP01000001">
    <property type="protein sequence ID" value="RWX81826.1"/>
    <property type="molecule type" value="Genomic_DNA"/>
</dbReference>
<dbReference type="SUPFAM" id="SSF48008">
    <property type="entry name" value="GntR ligand-binding domain-like"/>
    <property type="match status" value="1"/>
</dbReference>
<feature type="domain" description="HTH gntR-type" evidence="5">
    <location>
        <begin position="39"/>
        <end position="106"/>
    </location>
</feature>
<dbReference type="OrthoDB" id="9815654at2"/>
<feature type="compositionally biased region" description="Basic and acidic residues" evidence="4">
    <location>
        <begin position="19"/>
        <end position="31"/>
    </location>
</feature>
<evidence type="ECO:0000259" key="5">
    <source>
        <dbReference type="PROSITE" id="PS50949"/>
    </source>
</evidence>
<proteinExistence type="predicted"/>
<dbReference type="PANTHER" id="PTHR43537:SF39">
    <property type="entry name" value="HTH-TYPE TRANSCRIPTIONAL REGULATOR MCBR"/>
    <property type="match status" value="1"/>
</dbReference>
<protein>
    <submittedName>
        <fullName evidence="6">GntR family transcriptional regulator</fullName>
    </submittedName>
</protein>
<evidence type="ECO:0000256" key="3">
    <source>
        <dbReference type="ARBA" id="ARBA00023163"/>
    </source>
</evidence>
<dbReference type="InterPro" id="IPR036388">
    <property type="entry name" value="WH-like_DNA-bd_sf"/>
</dbReference>
<evidence type="ECO:0000313" key="7">
    <source>
        <dbReference type="Proteomes" id="UP000287687"/>
    </source>
</evidence>
<dbReference type="Gene3D" id="1.20.120.530">
    <property type="entry name" value="GntR ligand-binding domain-like"/>
    <property type="match status" value="1"/>
</dbReference>
<dbReference type="Proteomes" id="UP000287687">
    <property type="component" value="Unassembled WGS sequence"/>
</dbReference>
<organism evidence="6 7">
    <name type="scientific">Neorhizobium lilium</name>
    <dbReference type="NCBI Taxonomy" id="2503024"/>
    <lineage>
        <taxon>Bacteria</taxon>
        <taxon>Pseudomonadati</taxon>
        <taxon>Pseudomonadota</taxon>
        <taxon>Alphaproteobacteria</taxon>
        <taxon>Hyphomicrobiales</taxon>
        <taxon>Rhizobiaceae</taxon>
        <taxon>Rhizobium/Agrobacterium group</taxon>
        <taxon>Neorhizobium</taxon>
    </lineage>
</organism>
<dbReference type="InterPro" id="IPR036390">
    <property type="entry name" value="WH_DNA-bd_sf"/>
</dbReference>
<evidence type="ECO:0000256" key="2">
    <source>
        <dbReference type="ARBA" id="ARBA00023125"/>
    </source>
</evidence>
<sequence length="264" mass="29690">MQPENAGCQGRPVVNQAQRKRETTGPGHDGEALSPVIRQTLHERVYLQLRRSLINGMFDAGDVLRIVDLADRLQTSTMPVREALGRLVSEQALEALPNRSVRVPLITRERLDDLARARILIEGQMVALALPYLQDDDFATLKQINIDCDAAFERHGKDIGQVTSELNQRFHFHIYRAARSPVLIPIVESLWLQSGAIIRKAAHIHDEHGGLAATDHHWALIDALERRDLVASMQSLSNDIGRSFDLIRGRFVLEEEETREVAHG</sequence>
<name>A0A3S3U4L9_9HYPH</name>
<dbReference type="SMART" id="SM00895">
    <property type="entry name" value="FCD"/>
    <property type="match status" value="1"/>
</dbReference>
<dbReference type="GO" id="GO:0003700">
    <property type="term" value="F:DNA-binding transcription factor activity"/>
    <property type="evidence" value="ECO:0007669"/>
    <property type="project" value="InterPro"/>
</dbReference>
<evidence type="ECO:0000256" key="4">
    <source>
        <dbReference type="SAM" id="MobiDB-lite"/>
    </source>
</evidence>
<evidence type="ECO:0000313" key="6">
    <source>
        <dbReference type="EMBL" id="RWX81826.1"/>
    </source>
</evidence>
<dbReference type="Pfam" id="PF07729">
    <property type="entry name" value="FCD"/>
    <property type="match status" value="1"/>
</dbReference>
<keyword evidence="2" id="KW-0238">DNA-binding</keyword>
<dbReference type="InterPro" id="IPR008920">
    <property type="entry name" value="TF_FadR/GntR_C"/>
</dbReference>
<keyword evidence="1" id="KW-0805">Transcription regulation</keyword>
<dbReference type="InterPro" id="IPR000524">
    <property type="entry name" value="Tscrpt_reg_HTH_GntR"/>
</dbReference>
<feature type="region of interest" description="Disordered" evidence="4">
    <location>
        <begin position="1"/>
        <end position="34"/>
    </location>
</feature>
<reference evidence="6 7" key="1">
    <citation type="submission" date="2019-01" db="EMBL/GenBank/DDBJ databases">
        <title>The draft genome of Rhizobium sp. 24NR.</title>
        <authorList>
            <person name="Liu L."/>
            <person name="Liang L."/>
            <person name="Shi S."/>
            <person name="Xu L."/>
            <person name="Wang X."/>
            <person name="Li L."/>
            <person name="Zhang X."/>
        </authorList>
    </citation>
    <scope>NUCLEOTIDE SEQUENCE [LARGE SCALE GENOMIC DNA]</scope>
    <source>
        <strain evidence="6 7">24NR</strain>
    </source>
</reference>
<gene>
    <name evidence="6" type="ORF">EPK99_00485</name>
</gene>
<dbReference type="SUPFAM" id="SSF46785">
    <property type="entry name" value="Winged helix' DNA-binding domain"/>
    <property type="match status" value="1"/>
</dbReference>
<dbReference type="Pfam" id="PF00392">
    <property type="entry name" value="GntR"/>
    <property type="match status" value="1"/>
</dbReference>
<keyword evidence="3" id="KW-0804">Transcription</keyword>
<dbReference type="GO" id="GO:0003677">
    <property type="term" value="F:DNA binding"/>
    <property type="evidence" value="ECO:0007669"/>
    <property type="project" value="UniProtKB-KW"/>
</dbReference>
<dbReference type="PROSITE" id="PS50949">
    <property type="entry name" value="HTH_GNTR"/>
    <property type="match status" value="1"/>
</dbReference>
<dbReference type="Gene3D" id="1.10.10.10">
    <property type="entry name" value="Winged helix-like DNA-binding domain superfamily/Winged helix DNA-binding domain"/>
    <property type="match status" value="1"/>
</dbReference>
<dbReference type="InterPro" id="IPR011711">
    <property type="entry name" value="GntR_C"/>
</dbReference>
<dbReference type="SMART" id="SM00345">
    <property type="entry name" value="HTH_GNTR"/>
    <property type="match status" value="1"/>
</dbReference>
<keyword evidence="7" id="KW-1185">Reference proteome</keyword>